<comment type="caution">
    <text evidence="2">The sequence shown here is derived from an EMBL/GenBank/DDBJ whole genome shotgun (WGS) entry which is preliminary data.</text>
</comment>
<protein>
    <submittedName>
        <fullName evidence="2">Uncharacterized protein</fullName>
    </submittedName>
</protein>
<name>A0AAD4HKW0_9AGAM</name>
<dbReference type="Proteomes" id="UP001195769">
    <property type="component" value="Unassembled WGS sequence"/>
</dbReference>
<dbReference type="RefSeq" id="XP_041225934.1">
    <property type="nucleotide sequence ID" value="XM_041367031.1"/>
</dbReference>
<feature type="compositionally biased region" description="Low complexity" evidence="1">
    <location>
        <begin position="42"/>
        <end position="52"/>
    </location>
</feature>
<feature type="region of interest" description="Disordered" evidence="1">
    <location>
        <begin position="33"/>
        <end position="76"/>
    </location>
</feature>
<evidence type="ECO:0000313" key="3">
    <source>
        <dbReference type="Proteomes" id="UP001195769"/>
    </source>
</evidence>
<sequence>MLLVTHSRQPSLSYSAYSVPSFGTLSLPAKPSKWNIRHRSPHSPTTSDSSPPHTRRKPLERATARPSVGSSRAHAAISGGTLSDTIDVDNNVKVWPGDFYACDIAKGFRLCETISKRRQGVAKVFQKMFGVPYTSTTFHAHKRRWADAPANVTDRFVKAGRTEDGLWSKFMTETRS</sequence>
<dbReference type="AlphaFoldDB" id="A0AAD4HKW0"/>
<dbReference type="EMBL" id="JABBWK010000027">
    <property type="protein sequence ID" value="KAG1900358.1"/>
    <property type="molecule type" value="Genomic_DNA"/>
</dbReference>
<evidence type="ECO:0000313" key="2">
    <source>
        <dbReference type="EMBL" id="KAG1900358.1"/>
    </source>
</evidence>
<gene>
    <name evidence="2" type="ORF">F5891DRAFT_1188673</name>
</gene>
<evidence type="ECO:0000256" key="1">
    <source>
        <dbReference type="SAM" id="MobiDB-lite"/>
    </source>
</evidence>
<reference evidence="2" key="1">
    <citation type="journal article" date="2020" name="New Phytol.">
        <title>Comparative genomics reveals dynamic genome evolution in host specialist ectomycorrhizal fungi.</title>
        <authorList>
            <person name="Lofgren L.A."/>
            <person name="Nguyen N.H."/>
            <person name="Vilgalys R."/>
            <person name="Ruytinx J."/>
            <person name="Liao H.L."/>
            <person name="Branco S."/>
            <person name="Kuo A."/>
            <person name="LaButti K."/>
            <person name="Lipzen A."/>
            <person name="Andreopoulos W."/>
            <person name="Pangilinan J."/>
            <person name="Riley R."/>
            <person name="Hundley H."/>
            <person name="Na H."/>
            <person name="Barry K."/>
            <person name="Grigoriev I.V."/>
            <person name="Stajich J.E."/>
            <person name="Kennedy P.G."/>
        </authorList>
    </citation>
    <scope>NUCLEOTIDE SEQUENCE</scope>
    <source>
        <strain evidence="2">FC203</strain>
    </source>
</reference>
<organism evidence="2 3">
    <name type="scientific">Suillus fuscotomentosus</name>
    <dbReference type="NCBI Taxonomy" id="1912939"/>
    <lineage>
        <taxon>Eukaryota</taxon>
        <taxon>Fungi</taxon>
        <taxon>Dikarya</taxon>
        <taxon>Basidiomycota</taxon>
        <taxon>Agaricomycotina</taxon>
        <taxon>Agaricomycetes</taxon>
        <taxon>Agaricomycetidae</taxon>
        <taxon>Boletales</taxon>
        <taxon>Suillineae</taxon>
        <taxon>Suillaceae</taxon>
        <taxon>Suillus</taxon>
    </lineage>
</organism>
<keyword evidence="3" id="KW-1185">Reference proteome</keyword>
<proteinExistence type="predicted"/>
<accession>A0AAD4HKW0</accession>
<dbReference type="GeneID" id="64661329"/>